<dbReference type="Pfam" id="PF21289">
    <property type="entry name" value="EDC4_C"/>
    <property type="match status" value="1"/>
</dbReference>
<gene>
    <name evidence="6" type="ORF">OFLC_LOCUS5434</name>
</gene>
<evidence type="ECO:0000313" key="8">
    <source>
        <dbReference type="WBParaSite" id="OFLC_0000543401-mRNA-1"/>
    </source>
</evidence>
<dbReference type="GO" id="GO:0031087">
    <property type="term" value="P:deadenylation-independent decapping of nuclear-transcribed mRNA"/>
    <property type="evidence" value="ECO:0007669"/>
    <property type="project" value="InterPro"/>
</dbReference>
<dbReference type="PANTHER" id="PTHR15598">
    <property type="entry name" value="ENHANCER OF MRNA-DECAPPING PROTEIN 4"/>
    <property type="match status" value="1"/>
</dbReference>
<reference evidence="8" key="1">
    <citation type="submission" date="2016-06" db="UniProtKB">
        <authorList>
            <consortium name="WormBaseParasite"/>
        </authorList>
    </citation>
    <scope>IDENTIFICATION</scope>
</reference>
<sequence>MMLKDFGALMFVCNNVDPDLIASAEQPLPQHLLLCLLNQLATKLEGETDLKFRYIENVLMILQVKDPTIAGSFRHVLNRLQTALTGKTRNHTLMSFVRNPYMSTLLDITTGQLWKFIFS</sequence>
<feature type="domain" description="Enhancer of mRNA-decapping protein 4 C-terminal" evidence="5">
    <location>
        <begin position="4"/>
        <end position="92"/>
    </location>
</feature>
<dbReference type="Gene3D" id="1.10.220.100">
    <property type="entry name" value="conserved c-terminal region of ge- 1"/>
    <property type="match status" value="1"/>
</dbReference>
<dbReference type="STRING" id="387005.A0A183HD73"/>
<dbReference type="EMBL" id="UZAJ01004664">
    <property type="protein sequence ID" value="VDO43136.1"/>
    <property type="molecule type" value="Genomic_DNA"/>
</dbReference>
<proteinExistence type="predicted"/>
<dbReference type="InterPro" id="IPR045152">
    <property type="entry name" value="EDC4-like"/>
</dbReference>
<evidence type="ECO:0000256" key="2">
    <source>
        <dbReference type="ARBA" id="ARBA00022490"/>
    </source>
</evidence>
<dbReference type="Proteomes" id="UP000267606">
    <property type="component" value="Unassembled WGS sequence"/>
</dbReference>
<evidence type="ECO:0000256" key="3">
    <source>
        <dbReference type="ARBA" id="ARBA00022574"/>
    </source>
</evidence>
<keyword evidence="2" id="KW-0963">Cytoplasm</keyword>
<dbReference type="PANTHER" id="PTHR15598:SF5">
    <property type="entry name" value="ENHANCER OF MRNA-DECAPPING PROTEIN 4"/>
    <property type="match status" value="1"/>
</dbReference>
<dbReference type="InterPro" id="IPR049404">
    <property type="entry name" value="EDC4_C"/>
</dbReference>
<evidence type="ECO:0000313" key="7">
    <source>
        <dbReference type="Proteomes" id="UP000267606"/>
    </source>
</evidence>
<dbReference type="GO" id="GO:0000932">
    <property type="term" value="C:P-body"/>
    <property type="evidence" value="ECO:0007669"/>
    <property type="project" value="TreeGrafter"/>
</dbReference>
<evidence type="ECO:0000313" key="6">
    <source>
        <dbReference type="EMBL" id="VDO43136.1"/>
    </source>
</evidence>
<protein>
    <submittedName>
        <fullName evidence="8">DUF4704 domain-containing protein</fullName>
    </submittedName>
</protein>
<evidence type="ECO:0000256" key="4">
    <source>
        <dbReference type="ARBA" id="ARBA00022737"/>
    </source>
</evidence>
<name>A0A183HD73_9BILA</name>
<dbReference type="InterPro" id="IPR044938">
    <property type="entry name" value="EDC4_C_sf"/>
</dbReference>
<dbReference type="WBParaSite" id="OFLC_0000543401-mRNA-1">
    <property type="protein sequence ID" value="OFLC_0000543401-mRNA-1"/>
    <property type="gene ID" value="OFLC_0000543401"/>
</dbReference>
<keyword evidence="3" id="KW-0853">WD repeat</keyword>
<reference evidence="6 7" key="2">
    <citation type="submission" date="2018-11" db="EMBL/GenBank/DDBJ databases">
        <authorList>
            <consortium name="Pathogen Informatics"/>
        </authorList>
    </citation>
    <scope>NUCLEOTIDE SEQUENCE [LARGE SCALE GENOMIC DNA]</scope>
</reference>
<keyword evidence="4" id="KW-0677">Repeat</keyword>
<organism evidence="8">
    <name type="scientific">Onchocerca flexuosa</name>
    <dbReference type="NCBI Taxonomy" id="387005"/>
    <lineage>
        <taxon>Eukaryota</taxon>
        <taxon>Metazoa</taxon>
        <taxon>Ecdysozoa</taxon>
        <taxon>Nematoda</taxon>
        <taxon>Chromadorea</taxon>
        <taxon>Rhabditida</taxon>
        <taxon>Spirurina</taxon>
        <taxon>Spiruromorpha</taxon>
        <taxon>Filarioidea</taxon>
        <taxon>Onchocercidae</taxon>
        <taxon>Onchocerca</taxon>
    </lineage>
</organism>
<evidence type="ECO:0000259" key="5">
    <source>
        <dbReference type="Pfam" id="PF21289"/>
    </source>
</evidence>
<dbReference type="AlphaFoldDB" id="A0A183HD73"/>
<comment type="subcellular location">
    <subcellularLocation>
        <location evidence="1">Cytoplasm</location>
    </subcellularLocation>
</comment>
<accession>A0A183HD73</accession>
<evidence type="ECO:0000256" key="1">
    <source>
        <dbReference type="ARBA" id="ARBA00004496"/>
    </source>
</evidence>
<keyword evidence="7" id="KW-1185">Reference proteome</keyword>